<protein>
    <submittedName>
        <fullName evidence="1">Uncharacterized protein</fullName>
    </submittedName>
</protein>
<gene>
    <name evidence="1" type="ORF">RHSIM_Rhsim05G0034100</name>
</gene>
<organism evidence="1 2">
    <name type="scientific">Rhododendron simsii</name>
    <name type="common">Sims's rhododendron</name>
    <dbReference type="NCBI Taxonomy" id="118357"/>
    <lineage>
        <taxon>Eukaryota</taxon>
        <taxon>Viridiplantae</taxon>
        <taxon>Streptophyta</taxon>
        <taxon>Embryophyta</taxon>
        <taxon>Tracheophyta</taxon>
        <taxon>Spermatophyta</taxon>
        <taxon>Magnoliopsida</taxon>
        <taxon>eudicotyledons</taxon>
        <taxon>Gunneridae</taxon>
        <taxon>Pentapetalae</taxon>
        <taxon>asterids</taxon>
        <taxon>Ericales</taxon>
        <taxon>Ericaceae</taxon>
        <taxon>Ericoideae</taxon>
        <taxon>Rhodoreae</taxon>
        <taxon>Rhododendron</taxon>
    </lineage>
</organism>
<reference evidence="1" key="1">
    <citation type="submission" date="2019-11" db="EMBL/GenBank/DDBJ databases">
        <authorList>
            <person name="Liu Y."/>
            <person name="Hou J."/>
            <person name="Li T.-Q."/>
            <person name="Guan C.-H."/>
            <person name="Wu X."/>
            <person name="Wu H.-Z."/>
            <person name="Ling F."/>
            <person name="Zhang R."/>
            <person name="Shi X.-G."/>
            <person name="Ren J.-P."/>
            <person name="Chen E.-F."/>
            <person name="Sun J.-M."/>
        </authorList>
    </citation>
    <scope>NUCLEOTIDE SEQUENCE</scope>
    <source>
        <strain evidence="1">Adult_tree_wgs_1</strain>
        <tissue evidence="1">Leaves</tissue>
    </source>
</reference>
<evidence type="ECO:0000313" key="1">
    <source>
        <dbReference type="EMBL" id="KAF7143138.1"/>
    </source>
</evidence>
<keyword evidence="2" id="KW-1185">Reference proteome</keyword>
<dbReference type="OrthoDB" id="1833623at2759"/>
<dbReference type="AlphaFoldDB" id="A0A834H7X2"/>
<proteinExistence type="predicted"/>
<dbReference type="Proteomes" id="UP000626092">
    <property type="component" value="Unassembled WGS sequence"/>
</dbReference>
<comment type="caution">
    <text evidence="1">The sequence shown here is derived from an EMBL/GenBank/DDBJ whole genome shotgun (WGS) entry which is preliminary data.</text>
</comment>
<dbReference type="EMBL" id="WJXA01000005">
    <property type="protein sequence ID" value="KAF7143138.1"/>
    <property type="molecule type" value="Genomic_DNA"/>
</dbReference>
<sequence length="325" mass="36034">MATNGQTEMQNETVGQERIEIFQNFVEGPNGRNTEIGSIAEMSSDLDVFFALEEESTLCQHPMPTIPDMMPHLSYFEPAPFQQPMPTIPDTMPTIHTMPHLAFSEPAPGQQPMPTIPSTVPTIYTMPHLACSEPAPCQQPMSTFPSTMPTIHPMPHLACSEPAPCQQPMPTVLVTMPHLAAREDMRFVTLKDGGPGHQVTVLSSFLALKYRGDGIVPLFQSRPQTMWVAQVSLLCYCISYQFEPRFGQVGRGGMGLFGSILSISLASLLFDDRVSFVVYSLWALLSNCEIMWPVIQVLWSYAYQTSEDGLPPFSSNTLEMVAVRN</sequence>
<accession>A0A834H7X2</accession>
<evidence type="ECO:0000313" key="2">
    <source>
        <dbReference type="Proteomes" id="UP000626092"/>
    </source>
</evidence>
<name>A0A834H7X2_RHOSS</name>